<accession>A0A1P8EID5</accession>
<evidence type="ECO:0000259" key="1">
    <source>
        <dbReference type="Pfam" id="PF07693"/>
    </source>
</evidence>
<dbReference type="NCBIfam" id="NF047389">
    <property type="entry name" value="ATPase_Sll1717"/>
    <property type="match status" value="1"/>
</dbReference>
<proteinExistence type="predicted"/>
<dbReference type="AlphaFoldDB" id="A0A1P8EID5"/>
<reference evidence="2 3" key="1">
    <citation type="submission" date="2016-08" db="EMBL/GenBank/DDBJ databases">
        <title>Complete genome sequence of Acinetobacter baylyi strain GFJ2.</title>
        <authorList>
            <person name="Tabata M."/>
            <person name="Kuboki S."/>
            <person name="Gibu N."/>
            <person name="Kinouchi Y."/>
            <person name="Vangnai A."/>
            <person name="Kasai D."/>
            <person name="Fukuda M."/>
        </authorList>
    </citation>
    <scope>NUCLEOTIDE SEQUENCE [LARGE SCALE GENOMIC DNA]</scope>
    <source>
        <strain evidence="2 3">GFJ2</strain>
    </source>
</reference>
<dbReference type="RefSeq" id="WP_076032782.1">
    <property type="nucleotide sequence ID" value="NZ_CP016896.1"/>
</dbReference>
<dbReference type="InterPro" id="IPR027417">
    <property type="entry name" value="P-loop_NTPase"/>
</dbReference>
<name>A0A1P8EID5_9GAMM</name>
<protein>
    <recommendedName>
        <fullName evidence="1">KAP NTPase domain-containing protein</fullName>
    </recommendedName>
</protein>
<dbReference type="EMBL" id="CP016896">
    <property type="protein sequence ID" value="APV35965.1"/>
    <property type="molecule type" value="Genomic_DNA"/>
</dbReference>
<evidence type="ECO:0000313" key="3">
    <source>
        <dbReference type="Proteomes" id="UP000185674"/>
    </source>
</evidence>
<gene>
    <name evidence="2" type="ORF">BEN76_08000</name>
</gene>
<feature type="domain" description="KAP NTPase" evidence="1">
    <location>
        <begin position="53"/>
        <end position="302"/>
    </location>
</feature>
<sequence length="509" mass="58926">MVNHFVLKSGIGTIDAERDIFLDDYFLETQVFNDLTCFDEDDFSFTKRVIVGRTGSGKTALLKKINALSNIKSSSVEAESMIFEHIKNNVFINELIANSIDIRVFYKSLWLHVLLIKIVELLYPKDDLMATLKGLFSDKHKLARDYVDTFEANFFNDNIISEITNKMQSELSASVSGDIASLKVNSGAKQNKEVTEKIQSQTSKYVSSELLARQKQIIKILIENYRDKKRKFIISVDDLDRSWLNENVIRYDFINALLDAFRELIDIKNVKVLISIRTDILKGVYNKKLRQEEKDSSLIAYVEWKKDEIKNLLDKRVEFLVKRAYTSEGVKFGNLFDFNVLGKLATDYILERTMMRPRDAIEFVNICLRNVSGESANLNEDIVLEAEESFYAERKVALCSEWYSLYPNLRQFLDALSVFLDSDINLQNLIEKKDNICEILLQADDLEDEIIKKCVNGDLTDLLNVWFICGVIGRKKSETLIIYSNHKKPDLDITDYNKEFKIHPLFFRN</sequence>
<evidence type="ECO:0000313" key="2">
    <source>
        <dbReference type="EMBL" id="APV35965.1"/>
    </source>
</evidence>
<dbReference type="STRING" id="487316.BEN76_08000"/>
<dbReference type="KEGG" id="asol:BEN76_08000"/>
<dbReference type="InterPro" id="IPR059206">
    <property type="entry name" value="Sll1717-like"/>
</dbReference>
<organism evidence="2 3">
    <name type="scientific">Acinetobacter soli</name>
    <dbReference type="NCBI Taxonomy" id="487316"/>
    <lineage>
        <taxon>Bacteria</taxon>
        <taxon>Pseudomonadati</taxon>
        <taxon>Pseudomonadota</taxon>
        <taxon>Gammaproteobacteria</taxon>
        <taxon>Moraxellales</taxon>
        <taxon>Moraxellaceae</taxon>
        <taxon>Acinetobacter</taxon>
    </lineage>
</organism>
<dbReference type="SUPFAM" id="SSF52540">
    <property type="entry name" value="P-loop containing nucleoside triphosphate hydrolases"/>
    <property type="match status" value="1"/>
</dbReference>
<dbReference type="Proteomes" id="UP000185674">
    <property type="component" value="Chromosome"/>
</dbReference>
<dbReference type="Pfam" id="PF07693">
    <property type="entry name" value="KAP_NTPase"/>
    <property type="match status" value="1"/>
</dbReference>
<dbReference type="InterPro" id="IPR011646">
    <property type="entry name" value="KAP_P-loop"/>
</dbReference>